<dbReference type="Proteomes" id="UP001162992">
    <property type="component" value="Chromosome 19"/>
</dbReference>
<name>A0ACC2ATF9_DIPCM</name>
<comment type="caution">
    <text evidence="1">The sequence shown here is derived from an EMBL/GenBank/DDBJ whole genome shotgun (WGS) entry which is preliminary data.</text>
</comment>
<sequence length="1905" mass="212849">MQVNLSKRPLWSYIGSRGNDSCSLWRVENQFNTFIARSDLKRPPGKIAFGLAETGKPKLRGNLSAEVKIKRLSVSILDDLSGMMIPLLDTTVTDINLAAHGRPEALNVVAVCSMAASTFNTQLEAWEPLIEPFEGIVKYEYNDVNSETALKVRRGVRITTANIVNMNITCAGIEALVGALLAWQKRSEVEEQAQIAIQMEENDYKDPAGAEPGAALEHDDLEKMIIYNNLYCDLFLRTFSSDYEKVEVLSSGKSSLVDLPPLKYPIKLTRPLERRSPFHFVVVHISEAKNLALRDDICNQEILCALRMVNSKDLSEDQKALLQSARSRAVKPCTLSGKKHVSEVSAKWNEAFIFEVPPQGLSTLEIVVTNLSAKGGKGEAVGTLSLPIKNEHGQRISNSSALWKLLFQSINQGSSSSWPTAQTKVVSLNSPNKQGIGAEHQTSSCGELAIRLYYFTMGTNWHATNETGNDESQFKDLALWFGLTPHGPWETLRSTLSQGVIPKVVNGQKIAIEATIIQGRKHVSFRSLATIRNNSDVALEICVCPVSLLNYRDESASSGASKTAVFLEECFENQRYQPLAGWGSKWPGHLMPTDPGRWSTRDYSRSSQEFLDVPLAPGWIWTSDWKVDHFGNVDNEGWFYGPDFQSLRWPPQSPKASKKSTFDFTRRRRWIRTRQRVPEDKHARTRKNLGALQPANSMSLPLASTGAETDFCVQVRPCVDTSEDEYLWGRAVRDLKSAASIRNPDAGQSAVRKPPQLTKGGVPVSAFMLNQLEKTDELLLCVAANTPGRKGHTWLNMEADASILYTELNEAVYDWKLSVNAPLKLENLLPCNAEYIVWEKGSGANPVKQQHGVVSAGGAIYVCTVDIRKPIYLTWLAQGSWKLPKEAVVISDPALEELPLHFWMQHQQSGRRLRVSLEYDYGSTNVAAKTVRLFVPYWLCNDANLPLAFRLVEIEPAANTVADSSWLQRAAKATKQTSYPPSHAGERGKLSLHKVIKTLDIIEDSYAAPIMLSLQSELECLGSSSQPRSDEGSLMLRLGLSVAISNSNVFSHGLCFRDFEDSKDQVDIKAIDAQGGYYRLSAQLDMTSERTKVVHIQPHTIFINRLGRRLHLRQADCRHDEFLYPNDPPKTILWCTTQEPEILKISLEGHKWSQPFSVENEGVMHVTLWDEFGNSRFTTRVEVRNGVKGSRILVIFRQVSAHGPYRIENRSVILPFRFRQVDSSYESWQLLQTGSTLPFAWEDLQRERLLEILVDGADPLTSRAYNIDEIADHQPMPTKGGPVAALHVTVSREKGMQVVRVADWMPSDDILAILPFRLPSMFPAHTPEKDSPRLLEGCIADDSENQFLTVIELAEFGVSVVDHTPEELLYISLQNFVLSYATGLGSHTTRFKVRVDGLQVDNQLPLTPMPVLFTSRDPANEAEFVLKCTLTMKNQGMLDQYRYPYIGIQGPNTSNMCFLINIHEPIIWRLHDMFQNLNLSRLTSSQTTAVALDPIIHIGLLSTTDFRFKVTLAMSPTQRPRGILGFWSTLLTSLGNTDDMQIRITPHLHEEICMRQSALVAAAIASIRNDILSQPLRLLSGVDLLGNASSALGHMSKGIAALSMDKKFIRSRQRQESKANVDHLGDGIREGGEALAKSLFRGVTGILTKPLEGARSSGVEGFIQGVGKGVIGAAVQPMSGILDLLSKTTEGANATRIKLSAVLTSEEQLMRRRLPRVICGDNVLRPYDEYKAQGQVLLQLAHRGAFFGHMDFFKVRGKFAWSDAYEDHFHLPKGRTLIVTHRRVILLQHPTGLIVQKKPDLLKDACTILWDVTWNDILSMELIRGKKDPLHSPPSRLVINLRNSVQDSKLFDSRENIRVVKCHPGSKQAYEVRSAVQQAYDAYGPNRTQVAAQFYGDKCRNNTNW</sequence>
<organism evidence="1 2">
    <name type="scientific">Diphasiastrum complanatum</name>
    <name type="common">Issler's clubmoss</name>
    <name type="synonym">Lycopodium complanatum</name>
    <dbReference type="NCBI Taxonomy" id="34168"/>
    <lineage>
        <taxon>Eukaryota</taxon>
        <taxon>Viridiplantae</taxon>
        <taxon>Streptophyta</taxon>
        <taxon>Embryophyta</taxon>
        <taxon>Tracheophyta</taxon>
        <taxon>Lycopodiopsida</taxon>
        <taxon>Lycopodiales</taxon>
        <taxon>Lycopodiaceae</taxon>
        <taxon>Lycopodioideae</taxon>
        <taxon>Diphasiastrum</taxon>
    </lineage>
</organism>
<proteinExistence type="predicted"/>
<accession>A0ACC2ATF9</accession>
<gene>
    <name evidence="1" type="ORF">O6H91_19G024200</name>
</gene>
<keyword evidence="2" id="KW-1185">Reference proteome</keyword>
<evidence type="ECO:0000313" key="1">
    <source>
        <dbReference type="EMBL" id="KAJ7520828.1"/>
    </source>
</evidence>
<protein>
    <submittedName>
        <fullName evidence="1">Uncharacterized protein</fullName>
    </submittedName>
</protein>
<reference evidence="2" key="1">
    <citation type="journal article" date="2024" name="Proc. Natl. Acad. Sci. U.S.A.">
        <title>Extraordinary preservation of gene collinearity over three hundred million years revealed in homosporous lycophytes.</title>
        <authorList>
            <person name="Li C."/>
            <person name="Wickell D."/>
            <person name="Kuo L.Y."/>
            <person name="Chen X."/>
            <person name="Nie B."/>
            <person name="Liao X."/>
            <person name="Peng D."/>
            <person name="Ji J."/>
            <person name="Jenkins J."/>
            <person name="Williams M."/>
            <person name="Shu S."/>
            <person name="Plott C."/>
            <person name="Barry K."/>
            <person name="Rajasekar S."/>
            <person name="Grimwood J."/>
            <person name="Han X."/>
            <person name="Sun S."/>
            <person name="Hou Z."/>
            <person name="He W."/>
            <person name="Dai G."/>
            <person name="Sun C."/>
            <person name="Schmutz J."/>
            <person name="Leebens-Mack J.H."/>
            <person name="Li F.W."/>
            <person name="Wang L."/>
        </authorList>
    </citation>
    <scope>NUCLEOTIDE SEQUENCE [LARGE SCALE GENOMIC DNA]</scope>
    <source>
        <strain evidence="2">cv. PW_Plant_1</strain>
    </source>
</reference>
<dbReference type="EMBL" id="CM055110">
    <property type="protein sequence ID" value="KAJ7520828.1"/>
    <property type="molecule type" value="Genomic_DNA"/>
</dbReference>
<evidence type="ECO:0000313" key="2">
    <source>
        <dbReference type="Proteomes" id="UP001162992"/>
    </source>
</evidence>